<dbReference type="Pfam" id="PF07727">
    <property type="entry name" value="RVT_2"/>
    <property type="match status" value="1"/>
</dbReference>
<dbReference type="AlphaFoldDB" id="A0A699HNV6"/>
<dbReference type="GO" id="GO:0006508">
    <property type="term" value="P:proteolysis"/>
    <property type="evidence" value="ECO:0007669"/>
    <property type="project" value="UniProtKB-KW"/>
</dbReference>
<feature type="compositionally biased region" description="Basic residues" evidence="4">
    <location>
        <begin position="72"/>
        <end position="82"/>
    </location>
</feature>
<evidence type="ECO:0000256" key="4">
    <source>
        <dbReference type="SAM" id="MobiDB-lite"/>
    </source>
</evidence>
<dbReference type="InterPro" id="IPR039537">
    <property type="entry name" value="Retrotran_Ty1/copia-like"/>
</dbReference>
<protein>
    <submittedName>
        <fullName evidence="7">Retrotransposon protein, putative, Ty1-copia subclass</fullName>
    </submittedName>
</protein>
<dbReference type="SUPFAM" id="SSF53098">
    <property type="entry name" value="Ribonuclease H-like"/>
    <property type="match status" value="1"/>
</dbReference>
<comment type="caution">
    <text evidence="7">The sequence shown here is derived from an EMBL/GenBank/DDBJ whole genome shotgun (WGS) entry which is preliminary data.</text>
</comment>
<dbReference type="GO" id="GO:0008233">
    <property type="term" value="F:peptidase activity"/>
    <property type="evidence" value="ECO:0007669"/>
    <property type="project" value="UniProtKB-KW"/>
</dbReference>
<evidence type="ECO:0000256" key="1">
    <source>
        <dbReference type="ARBA" id="ARBA00022670"/>
    </source>
</evidence>
<sequence length="402" mass="45954">MDEKADANSIEPNANMVGESSSKSKSNYKNKGKNGSDFGQNHSKDGKNDYTQQNKYNFKNVYNCWVSGKPRHKAKNCRHKKEHGGGNSRGTFNQANHVESSKEFAGVIESFITSNVDDWWFDTGARKHICNSKRMFVSYQKVNKPEPMFMGNAALKIKGKGKVALKLTSRKELVPSNVKFCYVYLINTKDEALNMFTIYKEEVENQLDKKIKILRSDRGGEYESNDFDKFCSTFGGLWGEACLAANPILNKILHKKSEKSPYQLWKGNQPSYTRMKVWGCLTKMKKSICKNPKGFLSKAKSIRYAFVNICLCVDDMLIIRTSMDVINQTKKMLHSLFDMKDMREADVILGIRIQKNSNGYIFTQSHYIKKTLTKFGHYDDRPVVTPFDLKGEMKKNKGQSLS</sequence>
<keyword evidence="2" id="KW-0479">Metal-binding</keyword>
<keyword evidence="3" id="KW-0378">Hydrolase</keyword>
<feature type="domain" description="Reverse transcriptase Ty1/copia-type" evidence="5">
    <location>
        <begin position="307"/>
        <end position="387"/>
    </location>
</feature>
<evidence type="ECO:0000259" key="5">
    <source>
        <dbReference type="Pfam" id="PF07727"/>
    </source>
</evidence>
<organism evidence="7">
    <name type="scientific">Tanacetum cinerariifolium</name>
    <name type="common">Dalmatian daisy</name>
    <name type="synonym">Chrysanthemum cinerariifolium</name>
    <dbReference type="NCBI Taxonomy" id="118510"/>
    <lineage>
        <taxon>Eukaryota</taxon>
        <taxon>Viridiplantae</taxon>
        <taxon>Streptophyta</taxon>
        <taxon>Embryophyta</taxon>
        <taxon>Tracheophyta</taxon>
        <taxon>Spermatophyta</taxon>
        <taxon>Magnoliopsida</taxon>
        <taxon>eudicotyledons</taxon>
        <taxon>Gunneridae</taxon>
        <taxon>Pentapetalae</taxon>
        <taxon>asterids</taxon>
        <taxon>campanulids</taxon>
        <taxon>Asterales</taxon>
        <taxon>Asteraceae</taxon>
        <taxon>Asteroideae</taxon>
        <taxon>Anthemideae</taxon>
        <taxon>Anthemidinae</taxon>
        <taxon>Tanacetum</taxon>
    </lineage>
</organism>
<dbReference type="GO" id="GO:0046872">
    <property type="term" value="F:metal ion binding"/>
    <property type="evidence" value="ECO:0007669"/>
    <property type="project" value="UniProtKB-KW"/>
</dbReference>
<feature type="region of interest" description="Disordered" evidence="4">
    <location>
        <begin position="72"/>
        <end position="93"/>
    </location>
</feature>
<name>A0A699HNV6_TANCI</name>
<dbReference type="InterPro" id="IPR054722">
    <property type="entry name" value="PolX-like_BBD"/>
</dbReference>
<evidence type="ECO:0000256" key="2">
    <source>
        <dbReference type="ARBA" id="ARBA00022723"/>
    </source>
</evidence>
<accession>A0A699HNV6</accession>
<dbReference type="PANTHER" id="PTHR42648:SF28">
    <property type="entry name" value="TRANSPOSON-ENCODED PROTEIN WITH RIBONUCLEASE H-LIKE AND RETROVIRUS ZINC FINGER-LIKE DOMAINS"/>
    <property type="match status" value="1"/>
</dbReference>
<gene>
    <name evidence="7" type="ORF">Tci_421572</name>
</gene>
<reference evidence="7" key="1">
    <citation type="journal article" date="2019" name="Sci. Rep.">
        <title>Draft genome of Tanacetum cinerariifolium, the natural source of mosquito coil.</title>
        <authorList>
            <person name="Yamashiro T."/>
            <person name="Shiraishi A."/>
            <person name="Satake H."/>
            <person name="Nakayama K."/>
        </authorList>
    </citation>
    <scope>NUCLEOTIDE SEQUENCE</scope>
</reference>
<keyword evidence="1" id="KW-0645">Protease</keyword>
<dbReference type="InterPro" id="IPR012337">
    <property type="entry name" value="RNaseH-like_sf"/>
</dbReference>
<dbReference type="PANTHER" id="PTHR42648">
    <property type="entry name" value="TRANSPOSASE, PUTATIVE-RELATED"/>
    <property type="match status" value="1"/>
</dbReference>
<evidence type="ECO:0000259" key="6">
    <source>
        <dbReference type="Pfam" id="PF22936"/>
    </source>
</evidence>
<dbReference type="Pfam" id="PF22936">
    <property type="entry name" value="Pol_BBD"/>
    <property type="match status" value="1"/>
</dbReference>
<feature type="region of interest" description="Disordered" evidence="4">
    <location>
        <begin position="1"/>
        <end position="51"/>
    </location>
</feature>
<dbReference type="EMBL" id="BKCJ010183424">
    <property type="protein sequence ID" value="GEY49598.1"/>
    <property type="molecule type" value="Genomic_DNA"/>
</dbReference>
<evidence type="ECO:0000313" key="7">
    <source>
        <dbReference type="EMBL" id="GEY49598.1"/>
    </source>
</evidence>
<dbReference type="InterPro" id="IPR013103">
    <property type="entry name" value="RVT_2"/>
</dbReference>
<feature type="domain" description="Retrovirus-related Pol polyprotein from transposon TNT 1-94-like beta-barrel" evidence="6">
    <location>
        <begin position="119"/>
        <end position="180"/>
    </location>
</feature>
<proteinExistence type="predicted"/>
<evidence type="ECO:0000256" key="3">
    <source>
        <dbReference type="ARBA" id="ARBA00022801"/>
    </source>
</evidence>